<evidence type="ECO:0000256" key="9">
    <source>
        <dbReference type="ARBA" id="ARBA00034075"/>
    </source>
</evidence>
<reference evidence="11 12" key="1">
    <citation type="journal article" date="2024" name="IMA Fungus">
        <title>IMA Genome - F19 : A genome assembly and annotation guide to empower mycologists, including annotated draft genome sequences of Ceratocystis pirilliformis, Diaporthe australafricana, Fusarium ophioides, Paecilomyces lecythidis, and Sporothrix stenoceras.</title>
        <authorList>
            <person name="Aylward J."/>
            <person name="Wilson A.M."/>
            <person name="Visagie C.M."/>
            <person name="Spraker J."/>
            <person name="Barnes I."/>
            <person name="Buitendag C."/>
            <person name="Ceriani C."/>
            <person name="Del Mar Angel L."/>
            <person name="du Plessis D."/>
            <person name="Fuchs T."/>
            <person name="Gasser K."/>
            <person name="Kramer D."/>
            <person name="Li W."/>
            <person name="Munsamy K."/>
            <person name="Piso A."/>
            <person name="Price J.L."/>
            <person name="Sonnekus B."/>
            <person name="Thomas C."/>
            <person name="van der Nest A."/>
            <person name="van Dijk A."/>
            <person name="van Heerden A."/>
            <person name="van Vuuren N."/>
            <person name="Yilmaz N."/>
            <person name="Duong T.A."/>
            <person name="van der Merwe N.A."/>
            <person name="Wingfield M.J."/>
            <person name="Wingfield B.D."/>
        </authorList>
    </citation>
    <scope>NUCLEOTIDE SEQUENCE [LARGE SCALE GENOMIC DNA]</scope>
    <source>
        <strain evidence="11 12">CMW 18300</strain>
    </source>
</reference>
<keyword evidence="7" id="KW-0106">Calcium</keyword>
<keyword evidence="2" id="KW-0719">Serine esterase</keyword>
<dbReference type="EC" id="3.1.1.-" evidence="10"/>
<dbReference type="PANTHER" id="PTHR33938:SF15">
    <property type="entry name" value="FERULOYL ESTERASE B-RELATED"/>
    <property type="match status" value="1"/>
</dbReference>
<keyword evidence="5 10" id="KW-0732">Signal</keyword>
<evidence type="ECO:0000256" key="7">
    <source>
        <dbReference type="ARBA" id="ARBA00022837"/>
    </source>
</evidence>
<comment type="catalytic activity">
    <reaction evidence="9">
        <text>feruloyl-polysaccharide + H2O = ferulate + polysaccharide.</text>
        <dbReference type="EC" id="3.1.1.73"/>
    </reaction>
</comment>
<organism evidence="11 12">
    <name type="scientific">Diaporthe australafricana</name>
    <dbReference type="NCBI Taxonomy" id="127596"/>
    <lineage>
        <taxon>Eukaryota</taxon>
        <taxon>Fungi</taxon>
        <taxon>Dikarya</taxon>
        <taxon>Ascomycota</taxon>
        <taxon>Pezizomycotina</taxon>
        <taxon>Sordariomycetes</taxon>
        <taxon>Sordariomycetidae</taxon>
        <taxon>Diaporthales</taxon>
        <taxon>Diaporthaceae</taxon>
        <taxon>Diaporthe</taxon>
    </lineage>
</organism>
<keyword evidence="8" id="KW-1015">Disulfide bond</keyword>
<keyword evidence="6 10" id="KW-0378">Hydrolase</keyword>
<comment type="caution">
    <text evidence="11">The sequence shown here is derived from an EMBL/GenBank/DDBJ whole genome shotgun (WGS) entry which is preliminary data.</text>
</comment>
<evidence type="ECO:0000256" key="10">
    <source>
        <dbReference type="RuleBase" id="RU361238"/>
    </source>
</evidence>
<keyword evidence="3" id="KW-0624">Polysaccharide degradation</keyword>
<dbReference type="Pfam" id="PF07519">
    <property type="entry name" value="Tannase"/>
    <property type="match status" value="1"/>
</dbReference>
<dbReference type="EMBL" id="JAWRVE010000010">
    <property type="protein sequence ID" value="KAL1879258.1"/>
    <property type="molecule type" value="Genomic_DNA"/>
</dbReference>
<protein>
    <recommendedName>
        <fullName evidence="10">Carboxylic ester hydrolase</fullName>
        <ecNumber evidence="10">3.1.1.-</ecNumber>
    </recommendedName>
</protein>
<comment type="similarity">
    <text evidence="1 10">Belongs to the tannase family.</text>
</comment>
<evidence type="ECO:0000256" key="1">
    <source>
        <dbReference type="ARBA" id="ARBA00006249"/>
    </source>
</evidence>
<accession>A0ABR3XTH5</accession>
<gene>
    <name evidence="11" type="primary">faeB-1_1</name>
    <name evidence="11" type="ORF">Daus18300_001837</name>
</gene>
<evidence type="ECO:0000313" key="11">
    <source>
        <dbReference type="EMBL" id="KAL1879258.1"/>
    </source>
</evidence>
<feature type="signal peptide" evidence="10">
    <location>
        <begin position="1"/>
        <end position="25"/>
    </location>
</feature>
<proteinExistence type="inferred from homology"/>
<evidence type="ECO:0000256" key="4">
    <source>
        <dbReference type="ARBA" id="ARBA00022723"/>
    </source>
</evidence>
<dbReference type="GO" id="GO:0030600">
    <property type="term" value="F:feruloyl esterase activity"/>
    <property type="evidence" value="ECO:0007669"/>
    <property type="project" value="UniProtKB-EC"/>
</dbReference>
<keyword evidence="3" id="KW-0119">Carbohydrate metabolism</keyword>
<evidence type="ECO:0000256" key="2">
    <source>
        <dbReference type="ARBA" id="ARBA00022487"/>
    </source>
</evidence>
<dbReference type="InterPro" id="IPR011118">
    <property type="entry name" value="Tannase/feruloyl_esterase"/>
</dbReference>
<keyword evidence="4" id="KW-0479">Metal-binding</keyword>
<keyword evidence="3" id="KW-0858">Xylan degradation</keyword>
<evidence type="ECO:0000256" key="3">
    <source>
        <dbReference type="ARBA" id="ARBA00022651"/>
    </source>
</evidence>
<dbReference type="InterPro" id="IPR029058">
    <property type="entry name" value="AB_hydrolase_fold"/>
</dbReference>
<dbReference type="SUPFAM" id="SSF53474">
    <property type="entry name" value="alpha/beta-Hydrolases"/>
    <property type="match status" value="1"/>
</dbReference>
<dbReference type="PANTHER" id="PTHR33938">
    <property type="entry name" value="FERULOYL ESTERASE B-RELATED"/>
    <property type="match status" value="1"/>
</dbReference>
<evidence type="ECO:0000256" key="6">
    <source>
        <dbReference type="ARBA" id="ARBA00022801"/>
    </source>
</evidence>
<evidence type="ECO:0000256" key="5">
    <source>
        <dbReference type="ARBA" id="ARBA00022729"/>
    </source>
</evidence>
<sequence length="545" mass="59282">MFLSSCRSQSIAVLAAIALLPMLHAYSLNRTFEESCSAFASEVNIPNVKVHFSQYLPTGYNLSIPDFPQSCIESQGSSPSQYIRAETCRVAMLVSTSDSSSMTLEAWLPSNWTGRFLSGGNGGLSGCVQYVDLSYGSASGFATVSGNIGHNGSSAAPMYQQPGVLEDYVYRAIYTGGVVGKELAGAFYGDIVSKSYFMGCSGGGRQGFKMAQSFPEVFDGIVAAAPAINFNNLINFGGWLSTVAGFNTSSPDFVSEYLWQIIHEEVLNQCDGLDGAVDGIIEDTDVCHPQFEHLICPGGATNTTDCLTGTQAAKVRALYEPLYGIGGTLLYPRLQPGRETASYATYFSGEASLLASEWFKYVVYDPGFDPETLTREDFAVAASQDPYNISTFDTDLSAFQGRGGKFLTFHGMEDYIISSEISTLYYHRLAETMSLPPSSLDSFYRYFRVSGLSHCALGNGAYGLGMYSFGSIQNAMEEDPDDNVLARIVAWVERDEAPEYIRGTSFKGGLPTSELAYKRRHCKYPSSNVFVGPGNYTDENAWRCQ</sequence>
<keyword evidence="12" id="KW-1185">Reference proteome</keyword>
<feature type="chain" id="PRO_5044976987" description="Carboxylic ester hydrolase" evidence="10">
    <location>
        <begin position="26"/>
        <end position="545"/>
    </location>
</feature>
<evidence type="ECO:0000313" key="12">
    <source>
        <dbReference type="Proteomes" id="UP001583177"/>
    </source>
</evidence>
<name>A0ABR3XTH5_9PEZI</name>
<evidence type="ECO:0000256" key="8">
    <source>
        <dbReference type="ARBA" id="ARBA00023157"/>
    </source>
</evidence>
<dbReference type="Proteomes" id="UP001583177">
    <property type="component" value="Unassembled WGS sequence"/>
</dbReference>